<evidence type="ECO:0000313" key="2">
    <source>
        <dbReference type="EMBL" id="PWF25116.1"/>
    </source>
</evidence>
<dbReference type="EMBL" id="QETA01000001">
    <property type="protein sequence ID" value="PWF25116.1"/>
    <property type="molecule type" value="Genomic_DNA"/>
</dbReference>
<dbReference type="InterPro" id="IPR010127">
    <property type="entry name" value="Phasin_subfam-1"/>
</dbReference>
<comment type="caution">
    <text evidence="2">The sequence shown here is derived from an EMBL/GenBank/DDBJ whole genome shotgun (WGS) entry which is preliminary data.</text>
</comment>
<gene>
    <name evidence="2" type="ORF">DD235_02840</name>
</gene>
<keyword evidence="3" id="KW-1185">Reference proteome</keyword>
<name>A0A2V1K1L5_9BURK</name>
<accession>A0A2V1K1L5</accession>
<evidence type="ECO:0000259" key="1">
    <source>
        <dbReference type="Pfam" id="PF09361"/>
    </source>
</evidence>
<dbReference type="AlphaFoldDB" id="A0A2V1K1L5"/>
<dbReference type="InterPro" id="IPR018968">
    <property type="entry name" value="Phasin"/>
</dbReference>
<organism evidence="2 3">
    <name type="scientific">Corticimicrobacter populi</name>
    <dbReference type="NCBI Taxonomy" id="2175229"/>
    <lineage>
        <taxon>Bacteria</taxon>
        <taxon>Pseudomonadati</taxon>
        <taxon>Pseudomonadota</taxon>
        <taxon>Betaproteobacteria</taxon>
        <taxon>Burkholderiales</taxon>
        <taxon>Alcaligenaceae</taxon>
        <taxon>Corticimicrobacter</taxon>
    </lineage>
</organism>
<feature type="domain" description="Phasin" evidence="1">
    <location>
        <begin position="6"/>
        <end position="105"/>
    </location>
</feature>
<dbReference type="Pfam" id="PF09361">
    <property type="entry name" value="Phasin_2"/>
    <property type="match status" value="1"/>
</dbReference>
<dbReference type="RefSeq" id="WP_109060518.1">
    <property type="nucleotide sequence ID" value="NZ_QETA01000001.1"/>
</dbReference>
<reference evidence="3" key="1">
    <citation type="submission" date="2018-05" db="EMBL/GenBank/DDBJ databases">
        <authorList>
            <person name="Li Y."/>
        </authorList>
    </citation>
    <scope>NUCLEOTIDE SEQUENCE [LARGE SCALE GENOMIC DNA]</scope>
    <source>
        <strain evidence="3">3d-2-2</strain>
    </source>
</reference>
<protein>
    <submittedName>
        <fullName evidence="2">Phasin (PHA-granule associated protein)</fullName>
    </submittedName>
</protein>
<dbReference type="NCBIfam" id="TIGR01841">
    <property type="entry name" value="phasin"/>
    <property type="match status" value="1"/>
</dbReference>
<sequence>MSAIPQQIADRQKDALETLLAVQNSVFAGFEKLVDLNLKATRAALDDAAAKSKKLAAVKDPQEVSAVTASLVQASPEQALAYGKQVYDIISGVQGELTKLVEARIADNQKLVADAIDQISKNAPAGSESAVALIKSSLATANNAYDSLTKAAKQAAEVTESNLNAAASATARAAAEATEAAVNVAKSTARSAAAARK</sequence>
<proteinExistence type="predicted"/>
<dbReference type="Proteomes" id="UP000245212">
    <property type="component" value="Unassembled WGS sequence"/>
</dbReference>
<evidence type="ECO:0000313" key="3">
    <source>
        <dbReference type="Proteomes" id="UP000245212"/>
    </source>
</evidence>